<sequence>MVLVAYLHPVEGSLSQPQYFSICVRFLSQPLPELLPLPASAQTFFIHVFEKAVKSPSVSTLGPIHSMLNGACQELLGILPNNTRIDFDDQLCRILLSNSAQQDSMLLLWCFGIALLAENSSDVGTPVGSILEPASCAPTPSQEHPEPKWRTPAARKLFGSAKSQMKTLTMTVLSVIWACKGEVGVSNADAIEGIRIAVKTIQAIDPEIRRTWPASSAFAKSMFRKAIEKVLRDGIHPSVQLEVRKLNT</sequence>
<accession>A0A8E2JNF3</accession>
<keyword evidence="2" id="KW-1185">Reference proteome</keyword>
<proteinExistence type="predicted"/>
<organism evidence="1 2">
    <name type="scientific">Glonium stellatum</name>
    <dbReference type="NCBI Taxonomy" id="574774"/>
    <lineage>
        <taxon>Eukaryota</taxon>
        <taxon>Fungi</taxon>
        <taxon>Dikarya</taxon>
        <taxon>Ascomycota</taxon>
        <taxon>Pezizomycotina</taxon>
        <taxon>Dothideomycetes</taxon>
        <taxon>Pleosporomycetidae</taxon>
        <taxon>Gloniales</taxon>
        <taxon>Gloniaceae</taxon>
        <taxon>Glonium</taxon>
    </lineage>
</organism>
<protein>
    <submittedName>
        <fullName evidence="1">Uncharacterized protein</fullName>
    </submittedName>
</protein>
<evidence type="ECO:0000313" key="1">
    <source>
        <dbReference type="EMBL" id="OCL03512.1"/>
    </source>
</evidence>
<dbReference type="EMBL" id="KV750719">
    <property type="protein sequence ID" value="OCL03512.1"/>
    <property type="molecule type" value="Genomic_DNA"/>
</dbReference>
<gene>
    <name evidence="1" type="ORF">AOQ84DRAFT_145908</name>
</gene>
<reference evidence="1 2" key="1">
    <citation type="journal article" date="2016" name="Nat. Commun.">
        <title>Ectomycorrhizal ecology is imprinted in the genome of the dominant symbiotic fungus Cenococcum geophilum.</title>
        <authorList>
            <consortium name="DOE Joint Genome Institute"/>
            <person name="Peter M."/>
            <person name="Kohler A."/>
            <person name="Ohm R.A."/>
            <person name="Kuo A."/>
            <person name="Krutzmann J."/>
            <person name="Morin E."/>
            <person name="Arend M."/>
            <person name="Barry K.W."/>
            <person name="Binder M."/>
            <person name="Choi C."/>
            <person name="Clum A."/>
            <person name="Copeland A."/>
            <person name="Grisel N."/>
            <person name="Haridas S."/>
            <person name="Kipfer T."/>
            <person name="LaButti K."/>
            <person name="Lindquist E."/>
            <person name="Lipzen A."/>
            <person name="Maire R."/>
            <person name="Meier B."/>
            <person name="Mihaltcheva S."/>
            <person name="Molinier V."/>
            <person name="Murat C."/>
            <person name="Poggeler S."/>
            <person name="Quandt C.A."/>
            <person name="Sperisen C."/>
            <person name="Tritt A."/>
            <person name="Tisserant E."/>
            <person name="Crous P.W."/>
            <person name="Henrissat B."/>
            <person name="Nehls U."/>
            <person name="Egli S."/>
            <person name="Spatafora J.W."/>
            <person name="Grigoriev I.V."/>
            <person name="Martin F.M."/>
        </authorList>
    </citation>
    <scope>NUCLEOTIDE SEQUENCE [LARGE SCALE GENOMIC DNA]</scope>
    <source>
        <strain evidence="1 2">CBS 207.34</strain>
    </source>
</reference>
<evidence type="ECO:0000313" key="2">
    <source>
        <dbReference type="Proteomes" id="UP000250140"/>
    </source>
</evidence>
<dbReference type="OrthoDB" id="5332870at2759"/>
<dbReference type="AlphaFoldDB" id="A0A8E2JNF3"/>
<dbReference type="Proteomes" id="UP000250140">
    <property type="component" value="Unassembled WGS sequence"/>
</dbReference>
<name>A0A8E2JNF3_9PEZI</name>